<dbReference type="Pfam" id="PF13419">
    <property type="entry name" value="HAD_2"/>
    <property type="match status" value="1"/>
</dbReference>
<dbReference type="PANTHER" id="PTHR43434">
    <property type="entry name" value="PHOSPHOGLYCOLATE PHOSPHATASE"/>
    <property type="match status" value="1"/>
</dbReference>
<dbReference type="EMBL" id="SRRP01000001">
    <property type="protein sequence ID" value="TGN92235.1"/>
    <property type="molecule type" value="Genomic_DNA"/>
</dbReference>
<dbReference type="GO" id="GO:0005829">
    <property type="term" value="C:cytosol"/>
    <property type="evidence" value="ECO:0007669"/>
    <property type="project" value="TreeGrafter"/>
</dbReference>
<name>A0A4Z1DVT8_9STRE</name>
<organism evidence="1 2">
    <name type="scientific">Streptococcus rubneri</name>
    <dbReference type="NCBI Taxonomy" id="1234680"/>
    <lineage>
        <taxon>Bacteria</taxon>
        <taxon>Bacillati</taxon>
        <taxon>Bacillota</taxon>
        <taxon>Bacilli</taxon>
        <taxon>Lactobacillales</taxon>
        <taxon>Streptococcaceae</taxon>
        <taxon>Streptococcus</taxon>
    </lineage>
</organism>
<keyword evidence="2" id="KW-1185">Reference proteome</keyword>
<dbReference type="Gene3D" id="3.40.50.1000">
    <property type="entry name" value="HAD superfamily/HAD-like"/>
    <property type="match status" value="1"/>
</dbReference>
<dbReference type="InterPro" id="IPR050155">
    <property type="entry name" value="HAD-like_hydrolase_sf"/>
</dbReference>
<dbReference type="SFLD" id="SFLDG01129">
    <property type="entry name" value="C1.5:_HAD__Beta-PGM__Phosphata"/>
    <property type="match status" value="1"/>
</dbReference>
<dbReference type="AlphaFoldDB" id="A0A4Z1DVT8"/>
<comment type="caution">
    <text evidence="1">The sequence shown here is derived from an EMBL/GenBank/DDBJ whole genome shotgun (WGS) entry which is preliminary data.</text>
</comment>
<dbReference type="GO" id="GO:0008967">
    <property type="term" value="F:phosphoglycolate phosphatase activity"/>
    <property type="evidence" value="ECO:0007669"/>
    <property type="project" value="TreeGrafter"/>
</dbReference>
<evidence type="ECO:0000313" key="2">
    <source>
        <dbReference type="Proteomes" id="UP000297986"/>
    </source>
</evidence>
<reference evidence="1 2" key="1">
    <citation type="submission" date="2019-04" db="EMBL/GenBank/DDBJ databases">
        <title>Genome sequencing of Streptococcus rubneri DSM 26920(T).</title>
        <authorList>
            <person name="Kook J.-K."/>
            <person name="Park S.-N."/>
            <person name="Lim Y.K."/>
        </authorList>
    </citation>
    <scope>NUCLEOTIDE SEQUENCE [LARGE SCALE GENOMIC DNA]</scope>
    <source>
        <strain evidence="1 2">DSM 26920</strain>
    </source>
</reference>
<dbReference type="PANTHER" id="PTHR43434:SF25">
    <property type="entry name" value="PHOSPHOGLYCOLATE PHOSPHATASE"/>
    <property type="match status" value="1"/>
</dbReference>
<dbReference type="GO" id="GO:0006281">
    <property type="term" value="P:DNA repair"/>
    <property type="evidence" value="ECO:0007669"/>
    <property type="project" value="TreeGrafter"/>
</dbReference>
<dbReference type="RefSeq" id="WP_135782545.1">
    <property type="nucleotide sequence ID" value="NZ_MRXY01000007.1"/>
</dbReference>
<dbReference type="InterPro" id="IPR041492">
    <property type="entry name" value="HAD_2"/>
</dbReference>
<dbReference type="OrthoDB" id="9807630at2"/>
<accession>A0A4Z1DVT8</accession>
<dbReference type="InterPro" id="IPR023198">
    <property type="entry name" value="PGP-like_dom2"/>
</dbReference>
<evidence type="ECO:0000313" key="1">
    <source>
        <dbReference type="EMBL" id="TGN92235.1"/>
    </source>
</evidence>
<dbReference type="InterPro" id="IPR006439">
    <property type="entry name" value="HAD-SF_hydro_IA"/>
</dbReference>
<dbReference type="SFLD" id="SFLDS00003">
    <property type="entry name" value="Haloacid_Dehalogenase"/>
    <property type="match status" value="1"/>
</dbReference>
<dbReference type="InterPro" id="IPR023214">
    <property type="entry name" value="HAD_sf"/>
</dbReference>
<dbReference type="SUPFAM" id="SSF56784">
    <property type="entry name" value="HAD-like"/>
    <property type="match status" value="1"/>
</dbReference>
<protein>
    <submittedName>
        <fullName evidence="1">HAD family hydrolase</fullName>
    </submittedName>
</protein>
<keyword evidence="1" id="KW-0378">Hydrolase</keyword>
<sequence>MDYHDFIWDLGGTLLDNYETSTKAFVATLQFFQKQADHDSVYAALKVSTDYAVQQFAPDLPDFLLEYKKREKEALERPCLFEGTEELLDRLTKAGARHFLVSHRDHHVVMILEQTGISHYFTEVVTADDGFPRKPDPTSMLYLKNKYAIESGLVIGDRPLDIEAGQRAGMATYLFDSMDQLTNYIFN</sequence>
<dbReference type="Gene3D" id="1.10.150.240">
    <property type="entry name" value="Putative phosphatase, domain 2"/>
    <property type="match status" value="1"/>
</dbReference>
<dbReference type="NCBIfam" id="TIGR01549">
    <property type="entry name" value="HAD-SF-IA-v1"/>
    <property type="match status" value="1"/>
</dbReference>
<proteinExistence type="predicted"/>
<gene>
    <name evidence="1" type="ORF">E5S68_04660</name>
</gene>
<dbReference type="Proteomes" id="UP000297986">
    <property type="component" value="Unassembled WGS sequence"/>
</dbReference>
<dbReference type="InterPro" id="IPR036412">
    <property type="entry name" value="HAD-like_sf"/>
</dbReference>